<gene>
    <name evidence="2" type="ORF">BHF68_14065</name>
</gene>
<dbReference type="AlphaFoldDB" id="A0A1E5G3W6"/>
<evidence type="ECO:0000259" key="1">
    <source>
        <dbReference type="Pfam" id="PF13649"/>
    </source>
</evidence>
<dbReference type="Proteomes" id="UP000094296">
    <property type="component" value="Unassembled WGS sequence"/>
</dbReference>
<name>A0A1E5G3W6_9FIRM</name>
<keyword evidence="3" id="KW-1185">Reference proteome</keyword>
<dbReference type="InterPro" id="IPR029063">
    <property type="entry name" value="SAM-dependent_MTases_sf"/>
</dbReference>
<organism evidence="2 3">
    <name type="scientific">Desulfuribacillus alkaliarsenatis</name>
    <dbReference type="NCBI Taxonomy" id="766136"/>
    <lineage>
        <taxon>Bacteria</taxon>
        <taxon>Bacillati</taxon>
        <taxon>Bacillota</taxon>
        <taxon>Desulfuribacillia</taxon>
        <taxon>Desulfuribacillales</taxon>
        <taxon>Desulfuribacillaceae</taxon>
        <taxon>Desulfuribacillus</taxon>
    </lineage>
</organism>
<feature type="domain" description="Methyltransferase" evidence="1">
    <location>
        <begin position="69"/>
        <end position="161"/>
    </location>
</feature>
<dbReference type="EMBL" id="MIJE01000005">
    <property type="protein sequence ID" value="OEF97719.1"/>
    <property type="molecule type" value="Genomic_DNA"/>
</dbReference>
<dbReference type="STRING" id="766136.BHF68_14065"/>
<protein>
    <recommendedName>
        <fullName evidence="1">Methyltransferase domain-containing protein</fullName>
    </recommendedName>
</protein>
<dbReference type="OrthoDB" id="43862at2"/>
<dbReference type="CDD" id="cd02440">
    <property type="entry name" value="AdoMet_MTases"/>
    <property type="match status" value="1"/>
</dbReference>
<proteinExistence type="predicted"/>
<sequence>MTRIKNKVISIDYEKANQFFENRANKYNEKYPYVSTMYQDSNPELTKLRDEYEKNKIFPMLEIDFESKILDVGCGVGRWADLLYKNGSIYLGVDFSNDLLELARKRITTIPGKVEFQHLAAQDIKNNNLVISGNFNRFIITGVLQYLNDADIEKCLQGIVSLADTNSIVYIKETVSIESRLTLNQFYSEELDVEYSAIYRNKEQYETIFEKTLIANGFRTIKRGYLYEDKVLNNRNETMQYFYILERK</sequence>
<dbReference type="SUPFAM" id="SSF53335">
    <property type="entry name" value="S-adenosyl-L-methionine-dependent methyltransferases"/>
    <property type="match status" value="1"/>
</dbReference>
<dbReference type="InterPro" id="IPR041698">
    <property type="entry name" value="Methyltransf_25"/>
</dbReference>
<dbReference type="RefSeq" id="WP_069642589.1">
    <property type="nucleotide sequence ID" value="NZ_MIJE01000005.1"/>
</dbReference>
<evidence type="ECO:0000313" key="2">
    <source>
        <dbReference type="EMBL" id="OEF97719.1"/>
    </source>
</evidence>
<accession>A0A1E5G3W6</accession>
<evidence type="ECO:0000313" key="3">
    <source>
        <dbReference type="Proteomes" id="UP000094296"/>
    </source>
</evidence>
<comment type="caution">
    <text evidence="2">The sequence shown here is derived from an EMBL/GenBank/DDBJ whole genome shotgun (WGS) entry which is preliminary data.</text>
</comment>
<reference evidence="2 3" key="1">
    <citation type="submission" date="2016-09" db="EMBL/GenBank/DDBJ databases">
        <title>Draft genome sequence for the type strain of Desulfuribacillus alkaliarsenatis AHT28, an obligately anaerobic, sulfidogenic bacterium isolated from Russian soda lake sediments.</title>
        <authorList>
            <person name="Abin C.A."/>
            <person name="Hollibaugh J.T."/>
        </authorList>
    </citation>
    <scope>NUCLEOTIDE SEQUENCE [LARGE SCALE GENOMIC DNA]</scope>
    <source>
        <strain evidence="2 3">AHT28</strain>
    </source>
</reference>
<dbReference type="Pfam" id="PF13649">
    <property type="entry name" value="Methyltransf_25"/>
    <property type="match status" value="1"/>
</dbReference>
<dbReference type="Gene3D" id="3.40.50.150">
    <property type="entry name" value="Vaccinia Virus protein VP39"/>
    <property type="match status" value="1"/>
</dbReference>